<sequence>MTFVDVLEIIIFEETMKISTLKKNFSLVPLLFIVGGGVIAAISYTARVAMYHPEVVWIRNGKNWRDYETKPYRKLWWYIDNSIADGERSPGRI</sequence>
<dbReference type="AlphaFoldDB" id="A0AAW1TVU2"/>
<comment type="caution">
    <text evidence="2">The sequence shown here is derived from an EMBL/GenBank/DDBJ whole genome shotgun (WGS) entry which is preliminary data.</text>
</comment>
<protein>
    <submittedName>
        <fullName evidence="2">Uncharacterized protein</fullName>
    </submittedName>
</protein>
<evidence type="ECO:0000256" key="1">
    <source>
        <dbReference type="SAM" id="Phobius"/>
    </source>
</evidence>
<keyword evidence="1" id="KW-0812">Transmembrane</keyword>
<evidence type="ECO:0000313" key="2">
    <source>
        <dbReference type="EMBL" id="KAK9874894.1"/>
    </source>
</evidence>
<keyword evidence="1" id="KW-1133">Transmembrane helix</keyword>
<reference evidence="2 3" key="1">
    <citation type="submission" date="2023-03" db="EMBL/GenBank/DDBJ databases">
        <title>Genome insight into feeding habits of ladybird beetles.</title>
        <authorList>
            <person name="Li H.-S."/>
            <person name="Huang Y.-H."/>
            <person name="Pang H."/>
        </authorList>
    </citation>
    <scope>NUCLEOTIDE SEQUENCE [LARGE SCALE GENOMIC DNA]</scope>
    <source>
        <strain evidence="2">SYSU_2023b</strain>
        <tissue evidence="2">Whole body</tissue>
    </source>
</reference>
<keyword evidence="1" id="KW-0472">Membrane</keyword>
<dbReference type="InterPro" id="IPR010530">
    <property type="entry name" value="B12D"/>
</dbReference>
<evidence type="ECO:0000313" key="3">
    <source>
        <dbReference type="Proteomes" id="UP001431783"/>
    </source>
</evidence>
<gene>
    <name evidence="2" type="ORF">WA026_005706</name>
</gene>
<organism evidence="2 3">
    <name type="scientific">Henosepilachna vigintioctopunctata</name>
    <dbReference type="NCBI Taxonomy" id="420089"/>
    <lineage>
        <taxon>Eukaryota</taxon>
        <taxon>Metazoa</taxon>
        <taxon>Ecdysozoa</taxon>
        <taxon>Arthropoda</taxon>
        <taxon>Hexapoda</taxon>
        <taxon>Insecta</taxon>
        <taxon>Pterygota</taxon>
        <taxon>Neoptera</taxon>
        <taxon>Endopterygota</taxon>
        <taxon>Coleoptera</taxon>
        <taxon>Polyphaga</taxon>
        <taxon>Cucujiformia</taxon>
        <taxon>Coccinelloidea</taxon>
        <taxon>Coccinellidae</taxon>
        <taxon>Epilachninae</taxon>
        <taxon>Epilachnini</taxon>
        <taxon>Henosepilachna</taxon>
    </lineage>
</organism>
<proteinExistence type="predicted"/>
<dbReference type="Pfam" id="PF06522">
    <property type="entry name" value="B12D"/>
    <property type="match status" value="1"/>
</dbReference>
<dbReference type="EMBL" id="JARQZJ010000032">
    <property type="protein sequence ID" value="KAK9874894.1"/>
    <property type="molecule type" value="Genomic_DNA"/>
</dbReference>
<accession>A0AAW1TVU2</accession>
<name>A0AAW1TVU2_9CUCU</name>
<keyword evidence="3" id="KW-1185">Reference proteome</keyword>
<dbReference type="Proteomes" id="UP001431783">
    <property type="component" value="Unassembled WGS sequence"/>
</dbReference>
<feature type="transmembrane region" description="Helical" evidence="1">
    <location>
        <begin position="25"/>
        <end position="46"/>
    </location>
</feature>